<dbReference type="SMR" id="D4A029"/>
<dbReference type="Ensembl" id="ENSRNOT00000039012.4">
    <property type="protein sequence ID" value="ENSRNOP00000037005.2"/>
    <property type="gene ID" value="ENSRNOG00000022438.4"/>
</dbReference>
<dbReference type="CTD" id="65094"/>
<comment type="catalytic activity">
    <reaction evidence="2">
        <text>L-lysyl-[protein] + 2-oxoglutarate + O2 = 4-hydroxy-L-lysyl-[protein] + succinate + CO2</text>
        <dbReference type="Rhea" id="RHEA:57156"/>
        <dbReference type="Rhea" id="RHEA-COMP:9752"/>
        <dbReference type="Rhea" id="RHEA-COMP:15084"/>
        <dbReference type="ChEBI" id="CHEBI:15379"/>
        <dbReference type="ChEBI" id="CHEBI:16526"/>
        <dbReference type="ChEBI" id="CHEBI:16810"/>
        <dbReference type="ChEBI" id="CHEBI:29969"/>
        <dbReference type="ChEBI" id="CHEBI:30031"/>
        <dbReference type="ChEBI" id="CHEBI:141495"/>
    </reaction>
</comment>
<proteinExistence type="inferred from homology"/>
<evidence type="ECO:0000259" key="4">
    <source>
        <dbReference type="PROSITE" id="PS51184"/>
    </source>
</evidence>
<reference evidence="5" key="2">
    <citation type="submission" date="2025-08" db="UniProtKB">
        <authorList>
            <consortium name="Ensembl"/>
        </authorList>
    </citation>
    <scope>IDENTIFICATION</scope>
    <source>
        <strain evidence="5">Brown Norway</strain>
    </source>
</reference>
<dbReference type="OrthoDB" id="203487at2759"/>
<dbReference type="GO" id="GO:0106156">
    <property type="term" value="F:peptidyl-lysine 4-dioxygenase activity"/>
    <property type="evidence" value="ECO:0000266"/>
    <property type="project" value="RGD"/>
</dbReference>
<dbReference type="PeptideAtlas" id="D4A029"/>
<dbReference type="OMA" id="HPCMFSR"/>
<dbReference type="PROSITE" id="PS51184">
    <property type="entry name" value="JMJC"/>
    <property type="match status" value="1"/>
</dbReference>
<dbReference type="SUPFAM" id="SSF51197">
    <property type="entry name" value="Clavaminate synthase-like"/>
    <property type="match status" value="1"/>
</dbReference>
<name>D4A029_RAT</name>
<dbReference type="HOGENOM" id="CLU_016785_2_2_1"/>
<sequence length="430" mass="49479">MDRETRTFAERYYRGLRDRVPSGGGPRPSSVNFIQAPDAFSYADFVKGFLLPNLPCVFSSAFTEGWGSRRRWVTSEGKPDFEYLLQKYGDAVVPVANCGVREYNSNPKEHMPFRDYISYWKEYIQGGYSSPRGCLYLKDWHLCRDSLVDDLEDIFTLPVYFSSDWLNEFWDVLNVDDYRFVYAGPKGTCPCCRSPFHADIFRSFSWSVNICGKKKWLFFPPGQEEALRDCRGNLPYDVTSTELLDTHLYPRIQQDSLPIEVIQEPGEMVFVPSGWHHQVYNLEDTISINHNWVNGCNLANMWHFLQQELQAVQHEVGEWKDSMPDWHHHCQVIMKSCTGINYEEFYHFLKVIAEKRLLVLRQGLKGDSGDNKSLGLGLQQAAFDVGRLADVLASVVVNPDFQRVDTSVFSPQPEELLQQLEDSVTAAEAL</sequence>
<dbReference type="KEGG" id="rno:287359"/>
<evidence type="ECO:0000313" key="5">
    <source>
        <dbReference type="Ensembl" id="ENSRNOP00000037005.2"/>
    </source>
</evidence>
<dbReference type="PaxDb" id="10116-ENSRNOP00000037005"/>
<dbReference type="InterPro" id="IPR003347">
    <property type="entry name" value="JmjC_dom"/>
</dbReference>
<dbReference type="PANTHER" id="PTHR12480">
    <property type="entry name" value="ARGININE DEMETHYLASE AND LYSYL-HYDROXYLASE JMJD"/>
    <property type="match status" value="1"/>
</dbReference>
<dbReference type="GO" id="GO:0046872">
    <property type="term" value="F:metal ion binding"/>
    <property type="evidence" value="ECO:0007669"/>
    <property type="project" value="UniProtKB-KW"/>
</dbReference>
<dbReference type="Reactome" id="R-RNO-9629569">
    <property type="pathway name" value="Protein hydroxylation"/>
</dbReference>
<dbReference type="GO" id="GO:0045905">
    <property type="term" value="P:positive regulation of translational termination"/>
    <property type="evidence" value="ECO:0000266"/>
    <property type="project" value="RGD"/>
</dbReference>
<dbReference type="GeneTree" id="ENSGT00940000159380"/>
<dbReference type="GO" id="GO:0016706">
    <property type="term" value="F:2-oxoglutarate-dependent dioxygenase activity"/>
    <property type="evidence" value="ECO:0000266"/>
    <property type="project" value="RGD"/>
</dbReference>
<dbReference type="UCSC" id="RGD:1307186">
    <property type="organism name" value="rat"/>
</dbReference>
<dbReference type="eggNOG" id="KOG2131">
    <property type="taxonomic scope" value="Eukaryota"/>
</dbReference>
<gene>
    <name evidence="5 7" type="primary">Jmjd4</name>
</gene>
<dbReference type="PANTHER" id="PTHR12480:SF6">
    <property type="entry name" value="2-OXOGLUTARATE AND IRON-DEPENDENT OXYGENASE JMJD4"/>
    <property type="match status" value="1"/>
</dbReference>
<comment type="similarity">
    <text evidence="1">Belongs to the JMJD6 family.</text>
</comment>
<reference evidence="5" key="1">
    <citation type="submission" date="2024-01" db="EMBL/GenBank/DDBJ databases">
        <title>GRCr8: a new rat reference genome assembly contstructed from accurate long reads and long range scaffolding.</title>
        <authorList>
            <person name="Doris P.A."/>
            <person name="Kalbfleisch T."/>
            <person name="Li K."/>
            <person name="Howe K."/>
            <person name="Wood J."/>
        </authorList>
    </citation>
    <scope>NUCLEOTIDE SEQUENCE [LARGE SCALE GENOMIC DNA]</scope>
    <source>
        <strain evidence="5">Brown Norway</strain>
    </source>
</reference>
<keyword evidence="6" id="KW-1185">Reference proteome</keyword>
<protein>
    <recommendedName>
        <fullName evidence="3">Jumonji domain-containing protein 4</fullName>
    </recommendedName>
</protein>
<dbReference type="AGR" id="RGD:1307186"/>
<dbReference type="Bgee" id="ENSRNOG00000022438">
    <property type="expression patterns" value="Expressed in skeletal muscle tissue and 19 other cell types or tissues"/>
</dbReference>
<dbReference type="Proteomes" id="UP000002494">
    <property type="component" value="Chromosome 10"/>
</dbReference>
<dbReference type="InterPro" id="IPR050910">
    <property type="entry name" value="JMJD6_ArgDemeth/LysHydrox"/>
</dbReference>
<dbReference type="SMART" id="SM00558">
    <property type="entry name" value="JmjC"/>
    <property type="match status" value="1"/>
</dbReference>
<evidence type="ECO:0000313" key="7">
    <source>
        <dbReference type="RGD" id="1307186"/>
    </source>
</evidence>
<dbReference type="GO" id="GO:0005737">
    <property type="term" value="C:cytoplasm"/>
    <property type="evidence" value="ECO:0000266"/>
    <property type="project" value="RGD"/>
</dbReference>
<dbReference type="STRING" id="10116.ENSRNOP00000037005"/>
<evidence type="ECO:0000256" key="1">
    <source>
        <dbReference type="ARBA" id="ARBA00038068"/>
    </source>
</evidence>
<organism evidence="5 6">
    <name type="scientific">Rattus norvegicus</name>
    <name type="common">Rat</name>
    <dbReference type="NCBI Taxonomy" id="10116"/>
    <lineage>
        <taxon>Eukaryota</taxon>
        <taxon>Metazoa</taxon>
        <taxon>Chordata</taxon>
        <taxon>Craniata</taxon>
        <taxon>Vertebrata</taxon>
        <taxon>Euteleostomi</taxon>
        <taxon>Mammalia</taxon>
        <taxon>Eutheria</taxon>
        <taxon>Euarchontoglires</taxon>
        <taxon>Glires</taxon>
        <taxon>Rodentia</taxon>
        <taxon>Myomorpha</taxon>
        <taxon>Muroidea</taxon>
        <taxon>Muridae</taxon>
        <taxon>Murinae</taxon>
        <taxon>Rattus</taxon>
    </lineage>
</organism>
<dbReference type="InterPro" id="IPR041667">
    <property type="entry name" value="Cupin_8"/>
</dbReference>
<evidence type="ECO:0000256" key="3">
    <source>
        <dbReference type="ARBA" id="ARBA00082904"/>
    </source>
</evidence>
<dbReference type="PhosphoSitePlus" id="D4A029"/>
<dbReference type="GO" id="GO:0043565">
    <property type="term" value="F:sequence-specific DNA binding"/>
    <property type="evidence" value="ECO:0000318"/>
    <property type="project" value="GO_Central"/>
</dbReference>
<dbReference type="FunCoup" id="D4A029">
    <property type="interactions" value="3470"/>
</dbReference>
<accession>D4A029</accession>
<dbReference type="Pfam" id="PF13621">
    <property type="entry name" value="Cupin_8"/>
    <property type="match status" value="1"/>
</dbReference>
<dbReference type="AlphaFoldDB" id="D4A029"/>
<dbReference type="GO" id="GO:0005634">
    <property type="term" value="C:nucleus"/>
    <property type="evidence" value="ECO:0000318"/>
    <property type="project" value="GO_Central"/>
</dbReference>
<evidence type="ECO:0000256" key="2">
    <source>
        <dbReference type="ARBA" id="ARBA00047762"/>
    </source>
</evidence>
<dbReference type="Gene3D" id="2.60.120.650">
    <property type="entry name" value="Cupin"/>
    <property type="match status" value="1"/>
</dbReference>
<evidence type="ECO:0000313" key="6">
    <source>
        <dbReference type="Proteomes" id="UP000002494"/>
    </source>
</evidence>
<reference evidence="5" key="3">
    <citation type="submission" date="2025-09" db="UniProtKB">
        <authorList>
            <consortium name="Ensembl"/>
        </authorList>
    </citation>
    <scope>IDENTIFICATION</scope>
    <source>
        <strain evidence="5">Brown Norway</strain>
    </source>
</reference>
<feature type="domain" description="JmjC" evidence="4">
    <location>
        <begin position="146"/>
        <end position="309"/>
    </location>
</feature>
<dbReference type="RGD" id="1307186">
    <property type="gene designation" value="Jmjd4"/>
</dbReference>